<name>A0AA40A6A8_9PEZI</name>
<dbReference type="RefSeq" id="XP_060293358.1">
    <property type="nucleotide sequence ID" value="XM_060448052.1"/>
</dbReference>
<keyword evidence="2" id="KW-1133">Transmembrane helix</keyword>
<dbReference type="Proteomes" id="UP001172101">
    <property type="component" value="Unassembled WGS sequence"/>
</dbReference>
<proteinExistence type="predicted"/>
<evidence type="ECO:0000256" key="1">
    <source>
        <dbReference type="SAM" id="MobiDB-lite"/>
    </source>
</evidence>
<evidence type="ECO:0000259" key="3">
    <source>
        <dbReference type="Pfam" id="PF20253"/>
    </source>
</evidence>
<dbReference type="Pfam" id="PF20253">
    <property type="entry name" value="DUF6604"/>
    <property type="match status" value="1"/>
</dbReference>
<accession>A0AA40A6A8</accession>
<organism evidence="4 5">
    <name type="scientific">Lasiosphaeria miniovina</name>
    <dbReference type="NCBI Taxonomy" id="1954250"/>
    <lineage>
        <taxon>Eukaryota</taxon>
        <taxon>Fungi</taxon>
        <taxon>Dikarya</taxon>
        <taxon>Ascomycota</taxon>
        <taxon>Pezizomycotina</taxon>
        <taxon>Sordariomycetes</taxon>
        <taxon>Sordariomycetidae</taxon>
        <taxon>Sordariales</taxon>
        <taxon>Lasiosphaeriaceae</taxon>
        <taxon>Lasiosphaeria</taxon>
    </lineage>
</organism>
<reference evidence="4" key="1">
    <citation type="submission" date="2023-06" db="EMBL/GenBank/DDBJ databases">
        <title>Genome-scale phylogeny and comparative genomics of the fungal order Sordariales.</title>
        <authorList>
            <consortium name="Lawrence Berkeley National Laboratory"/>
            <person name="Hensen N."/>
            <person name="Bonometti L."/>
            <person name="Westerberg I."/>
            <person name="Brannstrom I.O."/>
            <person name="Guillou S."/>
            <person name="Cros-Aarteil S."/>
            <person name="Calhoun S."/>
            <person name="Haridas S."/>
            <person name="Kuo A."/>
            <person name="Mondo S."/>
            <person name="Pangilinan J."/>
            <person name="Riley R."/>
            <person name="LaButti K."/>
            <person name="Andreopoulos B."/>
            <person name="Lipzen A."/>
            <person name="Chen C."/>
            <person name="Yanf M."/>
            <person name="Daum C."/>
            <person name="Ng V."/>
            <person name="Clum A."/>
            <person name="Steindorff A."/>
            <person name="Ohm R."/>
            <person name="Martin F."/>
            <person name="Silar P."/>
            <person name="Natvig D."/>
            <person name="Lalanne C."/>
            <person name="Gautier V."/>
            <person name="Ament-velasquez S.L."/>
            <person name="Kruys A."/>
            <person name="Hutchinson M.I."/>
            <person name="Powell A.J."/>
            <person name="Barry K."/>
            <person name="Miller A.N."/>
            <person name="Grigoriev I.V."/>
            <person name="Debuchy R."/>
            <person name="Gladieux P."/>
            <person name="Thoren M.H."/>
            <person name="Johannesson H."/>
        </authorList>
    </citation>
    <scope>NUCLEOTIDE SEQUENCE</scope>
    <source>
        <strain evidence="4">SMH2392-1A</strain>
    </source>
</reference>
<keyword evidence="5" id="KW-1185">Reference proteome</keyword>
<feature type="transmembrane region" description="Helical" evidence="2">
    <location>
        <begin position="212"/>
        <end position="232"/>
    </location>
</feature>
<dbReference type="AlphaFoldDB" id="A0AA40A6A8"/>
<keyword evidence="2" id="KW-0472">Membrane</keyword>
<comment type="caution">
    <text evidence="4">The sequence shown here is derived from an EMBL/GenBank/DDBJ whole genome shotgun (WGS) entry which is preliminary data.</text>
</comment>
<dbReference type="InterPro" id="IPR046539">
    <property type="entry name" value="DUF6604"/>
</dbReference>
<feature type="compositionally biased region" description="Low complexity" evidence="1">
    <location>
        <begin position="1"/>
        <end position="25"/>
    </location>
</feature>
<evidence type="ECO:0000313" key="5">
    <source>
        <dbReference type="Proteomes" id="UP001172101"/>
    </source>
</evidence>
<protein>
    <recommendedName>
        <fullName evidence="3">DUF6604 domain-containing protein</fullName>
    </recommendedName>
</protein>
<dbReference type="EMBL" id="JAUIRO010000006">
    <property type="protein sequence ID" value="KAK0710054.1"/>
    <property type="molecule type" value="Genomic_DNA"/>
</dbReference>
<dbReference type="GeneID" id="85331322"/>
<feature type="domain" description="DUF6604" evidence="3">
    <location>
        <begin position="37"/>
        <end position="168"/>
    </location>
</feature>
<gene>
    <name evidence="4" type="ORF">B0T26DRAFT_874982</name>
</gene>
<sequence>MASTNATSAADATPAADAADAADANKPSEPVARDVAQYRDDTKTFEQWLFLVTDEIIRANPTKMKPTGPHIGDHTTRDWAPRSRLVVQFRESVPSYILPTINSAIETRKKVYDLYKATEGNTTHEDRQHLFFIQSLTTSFNILGGREWVRKREARRQAAAAAAAASQDDGWTDASMATKKSRHHTGVGHSLAGTEPVIETIAKSTKNFQLQLYYRLYIYFLGFILGPAFNAHGAQGPRRHYKGFYTWSGNPSP</sequence>
<evidence type="ECO:0000313" key="4">
    <source>
        <dbReference type="EMBL" id="KAK0710054.1"/>
    </source>
</evidence>
<evidence type="ECO:0000256" key="2">
    <source>
        <dbReference type="SAM" id="Phobius"/>
    </source>
</evidence>
<keyword evidence="2" id="KW-0812">Transmembrane</keyword>
<feature type="region of interest" description="Disordered" evidence="1">
    <location>
        <begin position="1"/>
        <end position="31"/>
    </location>
</feature>